<gene>
    <name evidence="3" type="ORF">EG856_01715</name>
</gene>
<dbReference type="EMBL" id="CP034841">
    <property type="protein sequence ID" value="QBF34634.1"/>
    <property type="molecule type" value="Genomic_DNA"/>
</dbReference>
<feature type="region of interest" description="Disordered" evidence="1">
    <location>
        <begin position="82"/>
        <end position="105"/>
    </location>
</feature>
<evidence type="ECO:0000256" key="1">
    <source>
        <dbReference type="SAM" id="MobiDB-lite"/>
    </source>
</evidence>
<organism evidence="3 4">
    <name type="scientific">Mycoplasmopsis phocirhinis</name>
    <dbReference type="NCBI Taxonomy" id="142650"/>
    <lineage>
        <taxon>Bacteria</taxon>
        <taxon>Bacillati</taxon>
        <taxon>Mycoplasmatota</taxon>
        <taxon>Mycoplasmoidales</taxon>
        <taxon>Metamycoplasmataceae</taxon>
        <taxon>Mycoplasmopsis</taxon>
    </lineage>
</organism>
<accession>A0A4P6MSH7</accession>
<name>A0A4P6MSH7_9BACT</name>
<feature type="compositionally biased region" description="Basic and acidic residues" evidence="1">
    <location>
        <begin position="82"/>
        <end position="91"/>
    </location>
</feature>
<evidence type="ECO:0000256" key="2">
    <source>
        <dbReference type="SAM" id="Phobius"/>
    </source>
</evidence>
<sequence>MNKKRKILPYIILGASITTTAIVVGIVAARCSRDDSFDNLIQLHNKLKSAKTLAEFEKYKAMFDKEYQLYLNKRGNSKKLSELKQKNDNLKFKSNTPSQDKDKNKNEINVSIAKLKYGNEIENISTPEQNTSLSSQDKYKVVENVFTTLFDKAQNFAQLVQKNNTQNEVLNSYKNYHLNIETLEIKKEVSEILNAHEKEKKSQNKTDIQYYLNPLLESIFSNSDDATKNLVQQYNQNFSNSLFNFNDYTRTLLIQLADAKDMLKDINVLKLVLSLINLFGNNFIDNTSNFDNVQTLNLIQSTNSEIYTETDIFKRNLALYIYFRDNVWNKNKEVFAVEKASQNDPNWFINDEQPQQLNSNDLYNYPFLDDIRQRIAAASIQKFDNNNEIYKDASLLTSEQKNKLYKVAYLNPIFPNYPVGYLSDSKFVNFDKVSKENKDKAPGNAKIIYLNDLAREFINNALSQYIEVVPIEEDFDSYRDFTSDKFANLRKALATFEFKFSNKEYTFEEIFGNNTDKSGVFEDIFRTHLGVVNTNGRKNGEAIQTYIVPQSIEYELQRTGDVLDYELNEYEQKIIDDFEAQAKQEFMNIKNLDPNSSDEQLAKDEEFSKYLYLKYTKPFLSNKIIGYRELTPAGVNYYVNKVKPEGKNFADLNLTDYSSLKFKELLNSSEFKNTTNHEYNFDKWLKLQLINLFSIDRNLIKSQIYAQLRTDDPLDFSGNVLSKLLKLSQDKQKQYWLNNTYVLPNVIEYELKEEMDKDGQKFLDYQLSSEDQKIIDDFENGNKDDAKRLYLSYISPQVSDEMIGYRFINISTRESSFFINEVPENKTFFHRPINVNRYITSKLSLLLDSNDFKTQTGSDYSFDRWTKLQLIKLYSKDKNQILSAIKAQKNDAEFSNNIIYKIIEKSQNAQKEFYKKQKSQTS</sequence>
<keyword evidence="2" id="KW-1133">Transmembrane helix</keyword>
<dbReference type="KEGG" id="mphi:EG856_01715"/>
<keyword evidence="2" id="KW-0472">Membrane</keyword>
<proteinExistence type="predicted"/>
<dbReference type="Proteomes" id="UP000289326">
    <property type="component" value="Chromosome"/>
</dbReference>
<dbReference type="AlphaFoldDB" id="A0A4P6MSH7"/>
<keyword evidence="2" id="KW-0812">Transmembrane</keyword>
<evidence type="ECO:0000313" key="4">
    <source>
        <dbReference type="Proteomes" id="UP000289326"/>
    </source>
</evidence>
<protein>
    <submittedName>
        <fullName evidence="3">Uncharacterized protein</fullName>
    </submittedName>
</protein>
<evidence type="ECO:0000313" key="3">
    <source>
        <dbReference type="EMBL" id="QBF34634.1"/>
    </source>
</evidence>
<feature type="transmembrane region" description="Helical" evidence="2">
    <location>
        <begin position="7"/>
        <end position="29"/>
    </location>
</feature>
<dbReference type="RefSeq" id="WP_130429411.1">
    <property type="nucleotide sequence ID" value="NZ_CP034841.1"/>
</dbReference>
<keyword evidence="4" id="KW-1185">Reference proteome</keyword>
<reference evidence="3 4" key="1">
    <citation type="submission" date="2019-01" db="EMBL/GenBank/DDBJ databases">
        <title>Complete sequence and annotation of the Mycoplasma phocirhinis strain 852T genome.</title>
        <authorList>
            <person name="Frasca S.Jr."/>
            <person name="Kutish G.F."/>
            <person name="Castellanos Gell J."/>
            <person name="Michaels D.L."/>
            <person name="Brown D.R."/>
        </authorList>
    </citation>
    <scope>NUCLEOTIDE SEQUENCE [LARGE SCALE GENOMIC DNA]</scope>
    <source>
        <strain evidence="3 4">852</strain>
    </source>
</reference>